<dbReference type="AlphaFoldDB" id="A0A9Q3C7G7"/>
<gene>
    <name evidence="1" type="ORF">O181_018309</name>
</gene>
<organism evidence="1 2">
    <name type="scientific">Austropuccinia psidii MF-1</name>
    <dbReference type="NCBI Taxonomy" id="1389203"/>
    <lineage>
        <taxon>Eukaryota</taxon>
        <taxon>Fungi</taxon>
        <taxon>Dikarya</taxon>
        <taxon>Basidiomycota</taxon>
        <taxon>Pucciniomycotina</taxon>
        <taxon>Pucciniomycetes</taxon>
        <taxon>Pucciniales</taxon>
        <taxon>Sphaerophragmiaceae</taxon>
        <taxon>Austropuccinia</taxon>
    </lineage>
</organism>
<evidence type="ECO:0000313" key="2">
    <source>
        <dbReference type="Proteomes" id="UP000765509"/>
    </source>
</evidence>
<protein>
    <submittedName>
        <fullName evidence="1">Uncharacterized protein</fullName>
    </submittedName>
</protein>
<reference evidence="1" key="1">
    <citation type="submission" date="2021-03" db="EMBL/GenBank/DDBJ databases">
        <title>Draft genome sequence of rust myrtle Austropuccinia psidii MF-1, a brazilian biotype.</title>
        <authorList>
            <person name="Quecine M.C."/>
            <person name="Pachon D.M.R."/>
            <person name="Bonatelli M.L."/>
            <person name="Correr F.H."/>
            <person name="Franceschini L.M."/>
            <person name="Leite T.F."/>
            <person name="Margarido G.R.A."/>
            <person name="Almeida C.A."/>
            <person name="Ferrarezi J.A."/>
            <person name="Labate C.A."/>
        </authorList>
    </citation>
    <scope>NUCLEOTIDE SEQUENCE</scope>
    <source>
        <strain evidence="1">MF-1</strain>
    </source>
</reference>
<proteinExistence type="predicted"/>
<accession>A0A9Q3C7G7</accession>
<sequence length="85" mass="9301">MPFEPLQLGMKFWPYPLFMAPDLHHAVRLYPSSLASLANSQSNQPPVQYLDSGPGALAKSDELLHGVWRPTPVSKDFGGLAPPES</sequence>
<name>A0A9Q3C7G7_9BASI</name>
<comment type="caution">
    <text evidence="1">The sequence shown here is derived from an EMBL/GenBank/DDBJ whole genome shotgun (WGS) entry which is preliminary data.</text>
</comment>
<keyword evidence="2" id="KW-1185">Reference proteome</keyword>
<evidence type="ECO:0000313" key="1">
    <source>
        <dbReference type="EMBL" id="MBW0478594.1"/>
    </source>
</evidence>
<dbReference type="EMBL" id="AVOT02005246">
    <property type="protein sequence ID" value="MBW0478594.1"/>
    <property type="molecule type" value="Genomic_DNA"/>
</dbReference>
<dbReference type="Proteomes" id="UP000765509">
    <property type="component" value="Unassembled WGS sequence"/>
</dbReference>